<accession>A0A059Y961</accession>
<sequence length="135" mass="15663">MKIIFNSLVKQPNSDDVTVETEVDAEYELYNDNFGVKTKSFTFKESDTKVVTRIEFTNSTLNIFRDAVTLVFRLNEKSYDSSVYSENGQLLPLISVLDEIDFEKNKASYRLFLQDFNNNEVLLSNCFIELKEITD</sequence>
<gene>
    <name evidence="1" type="ORF">K668_03105</name>
</gene>
<evidence type="ECO:0000313" key="2">
    <source>
        <dbReference type="Proteomes" id="UP000027182"/>
    </source>
</evidence>
<reference evidence="1 2" key="1">
    <citation type="submission" date="2013-04" db="EMBL/GenBank/DDBJ databases">
        <authorList>
            <person name="Lin L."/>
            <person name="Zeng Z."/>
            <person name="Xie J."/>
            <person name="Luo L."/>
            <person name="Yang Z."/>
            <person name="Liang W."/>
            <person name="Lin H."/>
            <person name="Dong C."/>
            <person name="Sun Y."/>
        </authorList>
    </citation>
    <scope>NUCLEOTIDE SEQUENCE [LARGE SCALE GENOMIC DNA]</scope>
    <source>
        <strain evidence="1 2">CQ-W70</strain>
    </source>
</reference>
<protein>
    <recommendedName>
        <fullName evidence="3">DUF1934 domain-containing protein</fullName>
    </recommendedName>
</protein>
<organism evidence="1 2">
    <name type="scientific">Mycoplasmopsis bovis CQ-W70</name>
    <dbReference type="NCBI Taxonomy" id="1316930"/>
    <lineage>
        <taxon>Bacteria</taxon>
        <taxon>Bacillati</taxon>
        <taxon>Mycoplasmatota</taxon>
        <taxon>Mycoplasmoidales</taxon>
        <taxon>Metamycoplasmataceae</taxon>
        <taxon>Mycoplasmopsis</taxon>
    </lineage>
</organism>
<dbReference type="KEGG" id="mbq:K668_03105"/>
<dbReference type="EMBL" id="CP005933">
    <property type="protein sequence ID" value="AIA34197.1"/>
    <property type="molecule type" value="Genomic_DNA"/>
</dbReference>
<dbReference type="HOGENOM" id="CLU_1883435_0_0_14"/>
<dbReference type="PATRIC" id="fig|1316930.3.peg.635"/>
<dbReference type="AlphaFoldDB" id="A0A059Y961"/>
<dbReference type="RefSeq" id="WP_013954961.1">
    <property type="nucleotide sequence ID" value="NZ_CP005933.1"/>
</dbReference>
<name>A0A059Y961_MYCBV</name>
<proteinExistence type="predicted"/>
<evidence type="ECO:0000313" key="1">
    <source>
        <dbReference type="EMBL" id="AIA34197.1"/>
    </source>
</evidence>
<dbReference type="Proteomes" id="UP000027182">
    <property type="component" value="Chromosome"/>
</dbReference>
<evidence type="ECO:0008006" key="3">
    <source>
        <dbReference type="Google" id="ProtNLM"/>
    </source>
</evidence>